<dbReference type="InterPro" id="IPR011256">
    <property type="entry name" value="Reg_factor_effector_dom_sf"/>
</dbReference>
<dbReference type="Pfam" id="PF06445">
    <property type="entry name" value="GyrI-like"/>
    <property type="match status" value="1"/>
</dbReference>
<keyword evidence="2" id="KW-0238">DNA-binding</keyword>
<dbReference type="Proteomes" id="UP000198749">
    <property type="component" value="Unassembled WGS sequence"/>
</dbReference>
<dbReference type="RefSeq" id="WP_091358788.1">
    <property type="nucleotide sequence ID" value="NZ_AP025284.1"/>
</dbReference>
<keyword evidence="6" id="KW-1185">Reference proteome</keyword>
<dbReference type="PRINTS" id="PR00032">
    <property type="entry name" value="HTHARAC"/>
</dbReference>
<keyword evidence="1" id="KW-0805">Transcription regulation</keyword>
<name>A0A1H9IH80_9GAMM</name>
<dbReference type="STRING" id="355243.SAMN03080615_02554"/>
<dbReference type="PANTHER" id="PTHR40055">
    <property type="entry name" value="TRANSCRIPTIONAL REGULATOR YGIV-RELATED"/>
    <property type="match status" value="1"/>
</dbReference>
<protein>
    <submittedName>
        <fullName evidence="5">Transcriptional regulator, AraC family</fullName>
    </submittedName>
</protein>
<dbReference type="AlphaFoldDB" id="A0A1H9IH80"/>
<dbReference type="PANTHER" id="PTHR40055:SF1">
    <property type="entry name" value="TRANSCRIPTIONAL REGULATOR YGIV-RELATED"/>
    <property type="match status" value="1"/>
</dbReference>
<dbReference type="Gene3D" id="1.10.10.60">
    <property type="entry name" value="Homeodomain-like"/>
    <property type="match status" value="2"/>
</dbReference>
<dbReference type="SMART" id="SM00342">
    <property type="entry name" value="HTH_ARAC"/>
    <property type="match status" value="1"/>
</dbReference>
<dbReference type="GO" id="GO:0003700">
    <property type="term" value="F:DNA-binding transcription factor activity"/>
    <property type="evidence" value="ECO:0007669"/>
    <property type="project" value="InterPro"/>
</dbReference>
<dbReference type="OrthoDB" id="282744at2"/>
<evidence type="ECO:0000256" key="1">
    <source>
        <dbReference type="ARBA" id="ARBA00023015"/>
    </source>
</evidence>
<dbReference type="EMBL" id="FOGB01000007">
    <property type="protein sequence ID" value="SEQ73822.1"/>
    <property type="molecule type" value="Genomic_DNA"/>
</dbReference>
<keyword evidence="3" id="KW-0804">Transcription</keyword>
<dbReference type="SMART" id="SM00871">
    <property type="entry name" value="AraC_E_bind"/>
    <property type="match status" value="1"/>
</dbReference>
<feature type="domain" description="HTH araC/xylS-type" evidence="4">
    <location>
        <begin position="11"/>
        <end position="110"/>
    </location>
</feature>
<dbReference type="InterPro" id="IPR010499">
    <property type="entry name" value="AraC_E-bd"/>
</dbReference>
<dbReference type="InterPro" id="IPR009057">
    <property type="entry name" value="Homeodomain-like_sf"/>
</dbReference>
<evidence type="ECO:0000313" key="6">
    <source>
        <dbReference type="Proteomes" id="UP000198749"/>
    </source>
</evidence>
<evidence type="ECO:0000313" key="5">
    <source>
        <dbReference type="EMBL" id="SEQ73822.1"/>
    </source>
</evidence>
<dbReference type="PROSITE" id="PS01124">
    <property type="entry name" value="HTH_ARAC_FAMILY_2"/>
    <property type="match status" value="1"/>
</dbReference>
<dbReference type="InterPro" id="IPR050908">
    <property type="entry name" value="SmbC-like"/>
</dbReference>
<dbReference type="InterPro" id="IPR018060">
    <property type="entry name" value="HTH_AraC"/>
</dbReference>
<evidence type="ECO:0000259" key="4">
    <source>
        <dbReference type="PROSITE" id="PS01124"/>
    </source>
</evidence>
<dbReference type="PROSITE" id="PS00041">
    <property type="entry name" value="HTH_ARAC_FAMILY_1"/>
    <property type="match status" value="1"/>
</dbReference>
<accession>A0A1H9IH80</accession>
<dbReference type="InterPro" id="IPR029442">
    <property type="entry name" value="GyrI-like"/>
</dbReference>
<dbReference type="Pfam" id="PF12833">
    <property type="entry name" value="HTH_18"/>
    <property type="match status" value="1"/>
</dbReference>
<dbReference type="InterPro" id="IPR020449">
    <property type="entry name" value="Tscrpt_reg_AraC-type_HTH"/>
</dbReference>
<evidence type="ECO:0000256" key="3">
    <source>
        <dbReference type="ARBA" id="ARBA00023163"/>
    </source>
</evidence>
<proteinExistence type="predicted"/>
<dbReference type="GO" id="GO:0043565">
    <property type="term" value="F:sequence-specific DNA binding"/>
    <property type="evidence" value="ECO:0007669"/>
    <property type="project" value="InterPro"/>
</dbReference>
<reference evidence="6" key="1">
    <citation type="submission" date="2016-10" db="EMBL/GenBank/DDBJ databases">
        <authorList>
            <person name="Varghese N."/>
            <person name="Submissions S."/>
        </authorList>
    </citation>
    <scope>NUCLEOTIDE SEQUENCE [LARGE SCALE GENOMIC DNA]</scope>
    <source>
        <strain evidence="6">DSM 18887</strain>
    </source>
</reference>
<dbReference type="SUPFAM" id="SSF46689">
    <property type="entry name" value="Homeodomain-like"/>
    <property type="match status" value="2"/>
</dbReference>
<organism evidence="5 6">
    <name type="scientific">Amphritea atlantica</name>
    <dbReference type="NCBI Taxonomy" id="355243"/>
    <lineage>
        <taxon>Bacteria</taxon>
        <taxon>Pseudomonadati</taxon>
        <taxon>Pseudomonadota</taxon>
        <taxon>Gammaproteobacteria</taxon>
        <taxon>Oceanospirillales</taxon>
        <taxon>Oceanospirillaceae</taxon>
        <taxon>Amphritea</taxon>
    </lineage>
</organism>
<dbReference type="InterPro" id="IPR018062">
    <property type="entry name" value="HTH_AraC-typ_CS"/>
</dbReference>
<dbReference type="Gene3D" id="3.20.80.10">
    <property type="entry name" value="Regulatory factor, effector binding domain"/>
    <property type="match status" value="1"/>
</dbReference>
<evidence type="ECO:0000256" key="2">
    <source>
        <dbReference type="ARBA" id="ARBA00023125"/>
    </source>
</evidence>
<sequence length="289" mass="33202">MPNTQQIVRINDVLHRIHRDLSAPLTGAGLARVAAYSEQHFHRLFKRVTGESLHCYIRRVRLEHGANLLMFEPLTPIRDIALKCGYNSLASFTQVFTQQFGISPGRWRTQERPHTQPYMADPEIAAGAERIKGIALPQPDLIELPDQPVAYIRHLGYGRSIRNAWQILQTWATSEKRPFEKQIGLHHSNPAWTPLHRCRYVACLAIDRPVARRGLVNSMVIPGGLYARFRFVGQYGELLPWITRLQDEWLAASGLKSGGTPAFAEYQRNQFLDPEERFELSYFQPVQFY</sequence>
<dbReference type="SUPFAM" id="SSF55136">
    <property type="entry name" value="Probable bacterial effector-binding domain"/>
    <property type="match status" value="1"/>
</dbReference>
<gene>
    <name evidence="5" type="ORF">SAMN03080615_02554</name>
</gene>